<dbReference type="PANTHER" id="PTHR11122">
    <property type="entry name" value="APOSPORY-ASSOCIATED PROTEIN C-RELATED"/>
    <property type="match status" value="1"/>
</dbReference>
<dbReference type="EMBL" id="OZ075123">
    <property type="protein sequence ID" value="CAL4912662.1"/>
    <property type="molecule type" value="Genomic_DNA"/>
</dbReference>
<sequence length="420" mass="45037">METISPAEKSTEKSERGARTRQVRNYLSILTPRGYEAAVNDATRLLGGLPAPPLPSLSLHSFPVPMATSSILPLHLPSCARRATTVRAAASAAAAATATTTTAQSLDESFGRKGLRFVADPAGGAPTAELSVRNGSSLRLRLGDGLVTSYKPKVYWKDDGCREVLHTVADKGGVGLVLNEVPSSGGAAQSLVDGSVWAVKDADSDSYDAVQVELGCSKGKLEISYVVTLYHLSMATAVIVRNTGTKPVELTSAVLSHIKFDKRRGTAVEGLRGCPYCSHPPPAAGFSLLSPAEAMKKEDPGWFGGGEEPRQGVWTVEEDMYTVLKKKVSRVYAAPPEERKKRVYNTAPSKFTTIDQYSGLGFRLVRMGFEDMYLCSPGGMYDKFGSDYFLCTGPASMLVPVVVNPGEEWKAAQVIEHDNL</sequence>
<evidence type="ECO:0000313" key="3">
    <source>
        <dbReference type="Proteomes" id="UP001497457"/>
    </source>
</evidence>
<dbReference type="PANTHER" id="PTHR11122:SF18">
    <property type="entry name" value="PHOTOSYNTHETIC NDH SUBUNIT OF SUBCOMPLEX B 2, CHLOROPLASTIC"/>
    <property type="match status" value="1"/>
</dbReference>
<name>A0ABC8WSH1_9POAL</name>
<dbReference type="SUPFAM" id="SSF74650">
    <property type="entry name" value="Galactose mutarotase-like"/>
    <property type="match status" value="1"/>
</dbReference>
<dbReference type="Proteomes" id="UP001497457">
    <property type="component" value="Chromosome 14rd"/>
</dbReference>
<protein>
    <recommendedName>
        <fullName evidence="4">Photosynthetic NDH subcomplex B 2</fullName>
    </recommendedName>
</protein>
<reference evidence="1 3" key="2">
    <citation type="submission" date="2024-10" db="EMBL/GenBank/DDBJ databases">
        <authorList>
            <person name="Ryan C."/>
        </authorList>
    </citation>
    <scope>NUCLEOTIDE SEQUENCE [LARGE SCALE GENOMIC DNA]</scope>
</reference>
<dbReference type="InterPro" id="IPR014718">
    <property type="entry name" value="GH-type_carb-bd"/>
</dbReference>
<dbReference type="InterPro" id="IPR011013">
    <property type="entry name" value="Gal_mutarotase_sf_dom"/>
</dbReference>
<accession>A0ABC8WSH1</accession>
<gene>
    <name evidence="1" type="ORF">URODEC1_LOCUS15752</name>
    <name evidence="2" type="ORF">URODEC1_LOCUS20694</name>
</gene>
<organism evidence="1 3">
    <name type="scientific">Urochloa decumbens</name>
    <dbReference type="NCBI Taxonomy" id="240449"/>
    <lineage>
        <taxon>Eukaryota</taxon>
        <taxon>Viridiplantae</taxon>
        <taxon>Streptophyta</taxon>
        <taxon>Embryophyta</taxon>
        <taxon>Tracheophyta</taxon>
        <taxon>Spermatophyta</taxon>
        <taxon>Magnoliopsida</taxon>
        <taxon>Liliopsida</taxon>
        <taxon>Poales</taxon>
        <taxon>Poaceae</taxon>
        <taxon>PACMAD clade</taxon>
        <taxon>Panicoideae</taxon>
        <taxon>Panicodae</taxon>
        <taxon>Paniceae</taxon>
        <taxon>Melinidinae</taxon>
        <taxon>Urochloa</taxon>
    </lineage>
</organism>
<evidence type="ECO:0008006" key="4">
    <source>
        <dbReference type="Google" id="ProtNLM"/>
    </source>
</evidence>
<dbReference type="AlphaFoldDB" id="A0ABC8WSH1"/>
<evidence type="ECO:0000313" key="2">
    <source>
        <dbReference type="EMBL" id="CAL4920857.1"/>
    </source>
</evidence>
<proteinExistence type="predicted"/>
<keyword evidence="3" id="KW-1185">Reference proteome</keyword>
<dbReference type="Proteomes" id="UP001497457">
    <property type="component" value="Chromosome 13rd"/>
</dbReference>
<dbReference type="Gene3D" id="2.70.98.10">
    <property type="match status" value="1"/>
</dbReference>
<dbReference type="EMBL" id="OZ075124">
    <property type="protein sequence ID" value="CAL4920857.1"/>
    <property type="molecule type" value="Genomic_DNA"/>
</dbReference>
<evidence type="ECO:0000313" key="1">
    <source>
        <dbReference type="EMBL" id="CAL4912662.1"/>
    </source>
</evidence>
<reference evidence="3" key="1">
    <citation type="submission" date="2024-06" db="EMBL/GenBank/DDBJ databases">
        <authorList>
            <person name="Ryan C."/>
        </authorList>
    </citation>
    <scope>NUCLEOTIDE SEQUENCE [LARGE SCALE GENOMIC DNA]</scope>
</reference>